<evidence type="ECO:0000313" key="2">
    <source>
        <dbReference type="EMBL" id="KAF6815912.1"/>
    </source>
</evidence>
<dbReference type="AlphaFoldDB" id="A0A8H6N0L3"/>
<sequence length="238" mass="25683">MTGTGVQDMRTAASCSSRQSRAADGREQPHEDENVTMYASVTQRPASIIPRRPCSAELAGMALWALGCDRLMGSGPAIKFPGRGWGRSGHGSARGRARRRPGLRRMQVARDPDQAIGPLHSPVGNAAASSREVCAAHGKVRGATQSGASHLIQAPTGAEALWKKTEHRRSWLNHSYVHYTRHCVTTDSYSWRLLAEPRRSPRGDAHPGHALQPISGPMPAPDDQPRYGEERSTGGNTG</sequence>
<feature type="compositionally biased region" description="Basic and acidic residues" evidence="1">
    <location>
        <begin position="223"/>
        <end position="232"/>
    </location>
</feature>
<evidence type="ECO:0000256" key="1">
    <source>
        <dbReference type="SAM" id="MobiDB-lite"/>
    </source>
</evidence>
<comment type="caution">
    <text evidence="2">The sequence shown here is derived from an EMBL/GenBank/DDBJ whole genome shotgun (WGS) entry which is preliminary data.</text>
</comment>
<feature type="region of interest" description="Disordered" evidence="1">
    <location>
        <begin position="1"/>
        <end position="33"/>
    </location>
</feature>
<reference evidence="2" key="1">
    <citation type="journal article" date="2020" name="Phytopathology">
        <title>Genome Sequence Resources of Colletotrichum truncatum, C. plurivorum, C. musicola, and C. sojae: Four Species Pathogenic to Soybean (Glycine max).</title>
        <authorList>
            <person name="Rogerio F."/>
            <person name="Boufleur T.R."/>
            <person name="Ciampi-Guillardi M."/>
            <person name="Sukno S.A."/>
            <person name="Thon M.R."/>
            <person name="Massola Junior N.S."/>
            <person name="Baroncelli R."/>
        </authorList>
    </citation>
    <scope>NUCLEOTIDE SEQUENCE</scope>
    <source>
        <strain evidence="2">LFN0074</strain>
    </source>
</reference>
<gene>
    <name evidence="2" type="ORF">CMUS01_12353</name>
</gene>
<proteinExistence type="predicted"/>
<evidence type="ECO:0000313" key="3">
    <source>
        <dbReference type="Proteomes" id="UP000639643"/>
    </source>
</evidence>
<dbReference type="EMBL" id="WIGM01000687">
    <property type="protein sequence ID" value="KAF6815912.1"/>
    <property type="molecule type" value="Genomic_DNA"/>
</dbReference>
<accession>A0A8H6N0L3</accession>
<protein>
    <submittedName>
        <fullName evidence="2">Uncharacterized protein</fullName>
    </submittedName>
</protein>
<organism evidence="2 3">
    <name type="scientific">Colletotrichum musicola</name>
    <dbReference type="NCBI Taxonomy" id="2175873"/>
    <lineage>
        <taxon>Eukaryota</taxon>
        <taxon>Fungi</taxon>
        <taxon>Dikarya</taxon>
        <taxon>Ascomycota</taxon>
        <taxon>Pezizomycotina</taxon>
        <taxon>Sordariomycetes</taxon>
        <taxon>Hypocreomycetidae</taxon>
        <taxon>Glomerellales</taxon>
        <taxon>Glomerellaceae</taxon>
        <taxon>Colletotrichum</taxon>
        <taxon>Colletotrichum orchidearum species complex</taxon>
    </lineage>
</organism>
<feature type="region of interest" description="Disordered" evidence="1">
    <location>
        <begin position="198"/>
        <end position="238"/>
    </location>
</feature>
<name>A0A8H6N0L3_9PEZI</name>
<feature type="compositionally biased region" description="Basic and acidic residues" evidence="1">
    <location>
        <begin position="21"/>
        <end position="33"/>
    </location>
</feature>
<feature type="compositionally biased region" description="Low complexity" evidence="1">
    <location>
        <begin position="10"/>
        <end position="20"/>
    </location>
</feature>
<feature type="compositionally biased region" description="Basic and acidic residues" evidence="1">
    <location>
        <begin position="198"/>
        <end position="207"/>
    </location>
</feature>
<keyword evidence="3" id="KW-1185">Reference proteome</keyword>
<dbReference type="Proteomes" id="UP000639643">
    <property type="component" value="Unassembled WGS sequence"/>
</dbReference>